<feature type="transmembrane region" description="Helical" evidence="5">
    <location>
        <begin position="37"/>
        <end position="58"/>
    </location>
</feature>
<feature type="transmembrane region" description="Helical" evidence="5">
    <location>
        <begin position="132"/>
        <end position="154"/>
    </location>
</feature>
<reference evidence="6" key="1">
    <citation type="submission" date="2021-12" db="EMBL/GenBank/DDBJ databases">
        <title>Prjna785345.</title>
        <authorList>
            <person name="Rujirawat T."/>
            <person name="Krajaejun T."/>
        </authorList>
    </citation>
    <scope>NUCLEOTIDE SEQUENCE</scope>
    <source>
        <strain evidence="6">Pi057C3</strain>
    </source>
</reference>
<feature type="transmembrane region" description="Helical" evidence="5">
    <location>
        <begin position="355"/>
        <end position="381"/>
    </location>
</feature>
<keyword evidence="3 5" id="KW-1133">Transmembrane helix</keyword>
<feature type="transmembrane region" description="Helical" evidence="5">
    <location>
        <begin position="231"/>
        <end position="253"/>
    </location>
</feature>
<evidence type="ECO:0000256" key="5">
    <source>
        <dbReference type="SAM" id="Phobius"/>
    </source>
</evidence>
<dbReference type="GO" id="GO:0016020">
    <property type="term" value="C:membrane"/>
    <property type="evidence" value="ECO:0007669"/>
    <property type="project" value="UniProtKB-SubCell"/>
</dbReference>
<feature type="transmembrane region" description="Helical" evidence="5">
    <location>
        <begin position="200"/>
        <end position="222"/>
    </location>
</feature>
<dbReference type="AlphaFoldDB" id="A0AAD5QAI9"/>
<evidence type="ECO:0000256" key="4">
    <source>
        <dbReference type="ARBA" id="ARBA00023136"/>
    </source>
</evidence>
<evidence type="ECO:0008006" key="8">
    <source>
        <dbReference type="Google" id="ProtNLM"/>
    </source>
</evidence>
<dbReference type="EMBL" id="JAKCXM010000005">
    <property type="protein sequence ID" value="KAJ0409200.1"/>
    <property type="molecule type" value="Genomic_DNA"/>
</dbReference>
<sequence length="393" mass="42318">MRTSRKVLRAICALTLAGGAALLAIGIHVSLTAHLQASAAALASIGAFVVLFSVLGFVGAGRDKSQLLMLYFFLNFFLATCLFLSSYAALSFQHSLESWLKRHWGHPVLDYLRTQPCCRTYETTVSYLESKFVMLGVIGFACLALVLVAMYCVVRIVTVPIVMKNLLTVLNVIFVVLGAGLFTYGGVVKSKDELTLGQDWIAVLFIVIGTFIFALSVIGIIGSRSKSRTMLLIYIVGIGACLVALIVCAGAAFSFSDRLAAQYDANLHTSRIACDIELPGCTNCTDITANVVPCTGVTKLGNGTWTACDATTTKCREGWTLLKSVEDQGYTPNDIAECGKCPEWTKEDVHAYLKFGLHLLGLLAAIVSFFIIVGFGAALILRKSLAGYQTDSI</sequence>
<organism evidence="6 7">
    <name type="scientific">Pythium insidiosum</name>
    <name type="common">Pythiosis disease agent</name>
    <dbReference type="NCBI Taxonomy" id="114742"/>
    <lineage>
        <taxon>Eukaryota</taxon>
        <taxon>Sar</taxon>
        <taxon>Stramenopiles</taxon>
        <taxon>Oomycota</taxon>
        <taxon>Peronosporomycetes</taxon>
        <taxon>Pythiales</taxon>
        <taxon>Pythiaceae</taxon>
        <taxon>Pythium</taxon>
    </lineage>
</organism>
<comment type="subcellular location">
    <subcellularLocation>
        <location evidence="1">Membrane</location>
        <topology evidence="1">Multi-pass membrane protein</topology>
    </subcellularLocation>
</comment>
<evidence type="ECO:0000313" key="6">
    <source>
        <dbReference type="EMBL" id="KAJ0409200.1"/>
    </source>
</evidence>
<protein>
    <recommendedName>
        <fullName evidence="8">Tetraspanin/Peripherin</fullName>
    </recommendedName>
</protein>
<evidence type="ECO:0000256" key="3">
    <source>
        <dbReference type="ARBA" id="ARBA00022989"/>
    </source>
</evidence>
<evidence type="ECO:0000256" key="1">
    <source>
        <dbReference type="ARBA" id="ARBA00004141"/>
    </source>
</evidence>
<dbReference type="Proteomes" id="UP001209570">
    <property type="component" value="Unassembled WGS sequence"/>
</dbReference>
<keyword evidence="7" id="KW-1185">Reference proteome</keyword>
<evidence type="ECO:0000313" key="7">
    <source>
        <dbReference type="Proteomes" id="UP001209570"/>
    </source>
</evidence>
<feature type="transmembrane region" description="Helical" evidence="5">
    <location>
        <begin position="70"/>
        <end position="90"/>
    </location>
</feature>
<evidence type="ECO:0000256" key="2">
    <source>
        <dbReference type="ARBA" id="ARBA00022692"/>
    </source>
</evidence>
<feature type="transmembrane region" description="Helical" evidence="5">
    <location>
        <begin position="166"/>
        <end position="188"/>
    </location>
</feature>
<dbReference type="PRINTS" id="PR00259">
    <property type="entry name" value="TMFOUR"/>
</dbReference>
<accession>A0AAD5QAI9</accession>
<name>A0AAD5QAI9_PYTIN</name>
<dbReference type="Pfam" id="PF00335">
    <property type="entry name" value="Tetraspanin"/>
    <property type="match status" value="2"/>
</dbReference>
<feature type="transmembrane region" description="Helical" evidence="5">
    <location>
        <begin position="7"/>
        <end position="31"/>
    </location>
</feature>
<gene>
    <name evidence="6" type="ORF">P43SY_006697</name>
</gene>
<keyword evidence="2 5" id="KW-0812">Transmembrane</keyword>
<dbReference type="InterPro" id="IPR018499">
    <property type="entry name" value="Tetraspanin/Peripherin"/>
</dbReference>
<comment type="caution">
    <text evidence="6">The sequence shown here is derived from an EMBL/GenBank/DDBJ whole genome shotgun (WGS) entry which is preliminary data.</text>
</comment>
<proteinExistence type="predicted"/>
<keyword evidence="4 5" id="KW-0472">Membrane</keyword>